<protein>
    <submittedName>
        <fullName evidence="1">Uncharacterized protein</fullName>
    </submittedName>
</protein>
<evidence type="ECO:0000313" key="1">
    <source>
        <dbReference type="EMBL" id="NKE45197.1"/>
    </source>
</evidence>
<comment type="caution">
    <text evidence="1">The sequence shown here is derived from an EMBL/GenBank/DDBJ whole genome shotgun (WGS) entry which is preliminary data.</text>
</comment>
<proteinExistence type="predicted"/>
<organism evidence="1 2">
    <name type="scientific">Falsiroseomonas frigidaquae</name>
    <dbReference type="NCBI Taxonomy" id="487318"/>
    <lineage>
        <taxon>Bacteria</taxon>
        <taxon>Pseudomonadati</taxon>
        <taxon>Pseudomonadota</taxon>
        <taxon>Alphaproteobacteria</taxon>
        <taxon>Acetobacterales</taxon>
        <taxon>Roseomonadaceae</taxon>
        <taxon>Falsiroseomonas</taxon>
    </lineage>
</organism>
<keyword evidence="2" id="KW-1185">Reference proteome</keyword>
<dbReference type="RefSeq" id="WP_168049668.1">
    <property type="nucleotide sequence ID" value="NZ_JAATJR010000003.1"/>
</dbReference>
<dbReference type="Proteomes" id="UP000765160">
    <property type="component" value="Unassembled WGS sequence"/>
</dbReference>
<reference evidence="1 2" key="1">
    <citation type="submission" date="2020-03" db="EMBL/GenBank/DDBJ databases">
        <title>Roseomonas selenitidurans sp. nov. isolated from soil.</title>
        <authorList>
            <person name="Liu H."/>
        </authorList>
    </citation>
    <scope>NUCLEOTIDE SEQUENCE [LARGE SCALE GENOMIC DNA]</scope>
    <source>
        <strain evidence="1 2">JCM 15073</strain>
    </source>
</reference>
<name>A0ABX1EYN0_9PROT</name>
<accession>A0ABX1EYN0</accession>
<evidence type="ECO:0000313" key="2">
    <source>
        <dbReference type="Proteomes" id="UP000765160"/>
    </source>
</evidence>
<sequence length="618" mass="66588">MTLPALPAAAATVTDSIFTWTFRATTGDSWGGTLVEDSSRYVIGNTLGTAHGTYTIVAADAQGTDLGDFGMEEGWISVGWYRDRTGAWMLTRLGETSAAGLAGLGSEVDAAWSGSGWDSFGLGGADQADPGNLADSLFTWSFTADSGDMLFGTLLADSVDWAAGDTFRTAYGLYRILTEVAFGQDQAQGGAEGTVQTTRYYDGAARTDFSLESGGAAPTGYAGLGSELDRAWTGSAWVQVGQGGSLQADHIPDVLFDWTFQMLDGDRYFGRLVGHGTAMDVGDTVVRPGGTYTVTAESSLGGQVIADGTVWTTGGYHDISANQQLTSYSAYVLAGAPSGYGGLGSEFDYVWDGDEWDDFGLAGTVKASVEQPARFAWYFQHATSGDLYVGFVVADAGLYTIGQQVAGARGSYTIYDRSWDTSGQPEGAVWVTDYLDGPSQRWFQARNWSQNGQPVTQAGLGQEYDYAWDGVEWDDFGQGGIYQLDVGPDGYYAWAFYSNSGDLYAGWLAEDYARFQLGDRLQGAHGYYEIYAKWDHPNPTNIRDGTLWITDYYDGNSDRWLPTRSWGQNGQSASEWGIGNEYEYAWTGSQWVGFGVGGIHELDVQPGAANDPPEPFPF</sequence>
<gene>
    <name evidence="1" type="ORF">HB662_10435</name>
</gene>
<dbReference type="EMBL" id="JAAVTX010000003">
    <property type="protein sequence ID" value="NKE45197.1"/>
    <property type="molecule type" value="Genomic_DNA"/>
</dbReference>